<dbReference type="SUPFAM" id="SSF53448">
    <property type="entry name" value="Nucleotide-diphospho-sugar transferases"/>
    <property type="match status" value="1"/>
</dbReference>
<dbReference type="GO" id="GO:0016740">
    <property type="term" value="F:transferase activity"/>
    <property type="evidence" value="ECO:0007669"/>
    <property type="project" value="UniProtKB-KW"/>
</dbReference>
<dbReference type="EMBL" id="BJYK01000003">
    <property type="protein sequence ID" value="GEN79712.1"/>
    <property type="molecule type" value="Genomic_DNA"/>
</dbReference>
<sequence>MTPEVTVVVVTHNGPEWVERCLQALLVDARPAVRTEVVVVDSASDAPTREVLARWAARALGELRVELAEENIGFARGCNLGAALGTGRRVLLLNPDAVVQVGAVDALVAALDADPAAGVMGGRTVRPDGRLDPSSCWGAPSLWSWLCFATGLSAAFKGSRVFDPESLGGWQRDTYRHVPVVTGCLLMTTRETWDRLAGLDTDYFMYGEDADLSLRAAELGLHPAITPDAVAVHAVGASSSRKAHKVRLLMTGKATLARKRWPAWKARAGVGLLLAGAALRAAGERVRASGDPVWRPLVADRSWTAGWTGTPAPVPASR</sequence>
<reference evidence="2 3" key="1">
    <citation type="submission" date="2019-07" db="EMBL/GenBank/DDBJ databases">
        <title>Whole genome shotgun sequence of Actinotalea fermentans NBRC 105374.</title>
        <authorList>
            <person name="Hosoyama A."/>
            <person name="Uohara A."/>
            <person name="Ohji S."/>
            <person name="Ichikawa N."/>
        </authorList>
    </citation>
    <scope>NUCLEOTIDE SEQUENCE [LARGE SCALE GENOMIC DNA]</scope>
    <source>
        <strain evidence="2 3">NBRC 105374</strain>
    </source>
</reference>
<dbReference type="CDD" id="cd04186">
    <property type="entry name" value="GT_2_like_c"/>
    <property type="match status" value="1"/>
</dbReference>
<evidence type="ECO:0000313" key="2">
    <source>
        <dbReference type="EMBL" id="GEN79712.1"/>
    </source>
</evidence>
<dbReference type="Pfam" id="PF00535">
    <property type="entry name" value="Glycos_transf_2"/>
    <property type="match status" value="1"/>
</dbReference>
<evidence type="ECO:0000313" key="3">
    <source>
        <dbReference type="Proteomes" id="UP000321484"/>
    </source>
</evidence>
<evidence type="ECO:0000259" key="1">
    <source>
        <dbReference type="Pfam" id="PF00535"/>
    </source>
</evidence>
<dbReference type="Gene3D" id="3.90.550.10">
    <property type="entry name" value="Spore Coat Polysaccharide Biosynthesis Protein SpsA, Chain A"/>
    <property type="match status" value="1"/>
</dbReference>
<dbReference type="PANTHER" id="PTHR43179:SF7">
    <property type="entry name" value="RHAMNOSYLTRANSFERASE WBBL"/>
    <property type="match status" value="1"/>
</dbReference>
<comment type="caution">
    <text evidence="2">The sequence shown here is derived from an EMBL/GenBank/DDBJ whole genome shotgun (WGS) entry which is preliminary data.</text>
</comment>
<protein>
    <submittedName>
        <fullName evidence="2">Glycosyl transferase</fullName>
    </submittedName>
</protein>
<keyword evidence="3" id="KW-1185">Reference proteome</keyword>
<dbReference type="PANTHER" id="PTHR43179">
    <property type="entry name" value="RHAMNOSYLTRANSFERASE WBBL"/>
    <property type="match status" value="1"/>
</dbReference>
<dbReference type="InterPro" id="IPR001173">
    <property type="entry name" value="Glyco_trans_2-like"/>
</dbReference>
<gene>
    <name evidence="2" type="ORF">AFE02nite_14460</name>
</gene>
<dbReference type="Proteomes" id="UP000321484">
    <property type="component" value="Unassembled WGS sequence"/>
</dbReference>
<dbReference type="RefSeq" id="WP_186814495.1">
    <property type="nucleotide sequence ID" value="NZ_BJYK01000003.1"/>
</dbReference>
<name>A0A511YWZ9_9CELL</name>
<organism evidence="2 3">
    <name type="scientific">Actinotalea fermentans</name>
    <dbReference type="NCBI Taxonomy" id="43671"/>
    <lineage>
        <taxon>Bacteria</taxon>
        <taxon>Bacillati</taxon>
        <taxon>Actinomycetota</taxon>
        <taxon>Actinomycetes</taxon>
        <taxon>Micrococcales</taxon>
        <taxon>Cellulomonadaceae</taxon>
        <taxon>Actinotalea</taxon>
    </lineage>
</organism>
<feature type="domain" description="Glycosyltransferase 2-like" evidence="1">
    <location>
        <begin position="6"/>
        <end position="133"/>
    </location>
</feature>
<proteinExistence type="predicted"/>
<dbReference type="InterPro" id="IPR029044">
    <property type="entry name" value="Nucleotide-diphossugar_trans"/>
</dbReference>
<keyword evidence="2" id="KW-0808">Transferase</keyword>
<accession>A0A511YWZ9</accession>
<dbReference type="AlphaFoldDB" id="A0A511YWZ9"/>